<reference evidence="3" key="1">
    <citation type="submission" date="2015-04" db="EMBL/GenBank/DDBJ databases">
        <title>Physiological reanalysis, assessment of diazotrophy, and genome sequences of multiple isolates of Streptomyces thermoautotrophicus.</title>
        <authorList>
            <person name="MacKellar D.C."/>
            <person name="Lieber L."/>
            <person name="Norman J."/>
            <person name="Bolger A."/>
            <person name="Tobin C."/>
            <person name="Murray J.W."/>
            <person name="Chang R."/>
            <person name="Ford T."/>
            <person name="Nguyen P.Q."/>
            <person name="Woodward J."/>
            <person name="Permingeat H."/>
            <person name="Joshi N.S."/>
            <person name="Silver P.A."/>
            <person name="Usadel B."/>
            <person name="Rutherford A.W."/>
            <person name="Friesen M."/>
            <person name="Prell J."/>
        </authorList>
    </citation>
    <scope>NUCLEOTIDE SEQUENCE [LARGE SCALE GENOMIC DNA]</scope>
    <source>
        <strain evidence="3">H1</strain>
    </source>
</reference>
<evidence type="ECO:0000313" key="2">
    <source>
        <dbReference type="EMBL" id="KWX02181.1"/>
    </source>
</evidence>
<dbReference type="EMBL" id="LAXD01000001">
    <property type="protein sequence ID" value="KWX02181.1"/>
    <property type="molecule type" value="Genomic_DNA"/>
</dbReference>
<dbReference type="RefSeq" id="WP_066889052.1">
    <property type="nucleotide sequence ID" value="NZ_LAXD01000001.1"/>
</dbReference>
<comment type="caution">
    <text evidence="2">The sequence shown here is derived from an EMBL/GenBank/DDBJ whole genome shotgun (WGS) entry which is preliminary data.</text>
</comment>
<evidence type="ECO:0000313" key="3">
    <source>
        <dbReference type="Proteomes" id="UP000070188"/>
    </source>
</evidence>
<sequence>MDGIATGRLDGIATGEPLVAARVQPARGLRGTRDKAARPAAVIQDRLLGRLNADLRWSTRSDERSTGPGVSAHAFARRDGTGTQVVVA</sequence>
<organism evidence="2 3">
    <name type="scientific">Carbonactinospora thermoautotrophica</name>
    <dbReference type="NCBI Taxonomy" id="1469144"/>
    <lineage>
        <taxon>Bacteria</taxon>
        <taxon>Bacillati</taxon>
        <taxon>Actinomycetota</taxon>
        <taxon>Actinomycetes</taxon>
        <taxon>Kitasatosporales</taxon>
        <taxon>Carbonactinosporaceae</taxon>
        <taxon>Carbonactinospora</taxon>
    </lineage>
</organism>
<feature type="region of interest" description="Disordered" evidence="1">
    <location>
        <begin position="58"/>
        <end position="88"/>
    </location>
</feature>
<keyword evidence="3" id="KW-1185">Reference proteome</keyword>
<dbReference type="PATRIC" id="fig|1469144.10.peg.3470"/>
<dbReference type="AlphaFoldDB" id="A0A132MWF3"/>
<dbReference type="Proteomes" id="UP000070188">
    <property type="component" value="Unassembled WGS sequence"/>
</dbReference>
<gene>
    <name evidence="2" type="ORF">LI90_3223</name>
</gene>
<proteinExistence type="predicted"/>
<dbReference type="STRING" id="1469144.LI90_3223"/>
<name>A0A132MWF3_9ACTN</name>
<accession>A0A132MWF3</accession>
<protein>
    <submittedName>
        <fullName evidence="2">Uncharacterized protein</fullName>
    </submittedName>
</protein>
<evidence type="ECO:0000256" key="1">
    <source>
        <dbReference type="SAM" id="MobiDB-lite"/>
    </source>
</evidence>